<comment type="caution">
    <text evidence="1">The sequence shown here is derived from an EMBL/GenBank/DDBJ whole genome shotgun (WGS) entry which is preliminary data.</text>
</comment>
<proteinExistence type="predicted"/>
<protein>
    <submittedName>
        <fullName evidence="1">DNA mismatch repair protein MSH3</fullName>
    </submittedName>
</protein>
<evidence type="ECO:0000313" key="1">
    <source>
        <dbReference type="EMBL" id="KAI2657307.1"/>
    </source>
</evidence>
<accession>A0ABQ8M333</accession>
<organism evidence="1 2">
    <name type="scientific">Labeo rohita</name>
    <name type="common">Indian major carp</name>
    <name type="synonym">Cyprinus rohita</name>
    <dbReference type="NCBI Taxonomy" id="84645"/>
    <lineage>
        <taxon>Eukaryota</taxon>
        <taxon>Metazoa</taxon>
        <taxon>Chordata</taxon>
        <taxon>Craniata</taxon>
        <taxon>Vertebrata</taxon>
        <taxon>Euteleostomi</taxon>
        <taxon>Actinopterygii</taxon>
        <taxon>Neopterygii</taxon>
        <taxon>Teleostei</taxon>
        <taxon>Ostariophysi</taxon>
        <taxon>Cypriniformes</taxon>
        <taxon>Cyprinidae</taxon>
        <taxon>Labeoninae</taxon>
        <taxon>Labeonini</taxon>
        <taxon>Labeo</taxon>
    </lineage>
</organism>
<evidence type="ECO:0000313" key="2">
    <source>
        <dbReference type="Proteomes" id="UP000830375"/>
    </source>
</evidence>
<keyword evidence="2" id="KW-1185">Reference proteome</keyword>
<dbReference type="EMBL" id="JACTAM010000014">
    <property type="protein sequence ID" value="KAI2657307.1"/>
    <property type="molecule type" value="Genomic_DNA"/>
</dbReference>
<reference evidence="1 2" key="1">
    <citation type="submission" date="2022-01" db="EMBL/GenBank/DDBJ databases">
        <title>A high-quality chromosome-level genome assembly of rohu carp, Labeo rohita.</title>
        <authorList>
            <person name="Arick M.A. II"/>
            <person name="Hsu C.-Y."/>
            <person name="Magbanua Z."/>
            <person name="Pechanova O."/>
            <person name="Grover C."/>
            <person name="Miller E."/>
            <person name="Thrash A."/>
            <person name="Ezzel L."/>
            <person name="Alam S."/>
            <person name="Benzie J."/>
            <person name="Hamilton M."/>
            <person name="Karsi A."/>
            <person name="Lawrence M.L."/>
            <person name="Peterson D.G."/>
        </authorList>
    </citation>
    <scope>NUCLEOTIDE SEQUENCE [LARGE SCALE GENOMIC DNA]</scope>
    <source>
        <strain evidence="2">BAU-BD-2019</strain>
        <tissue evidence="1">Blood</tissue>
    </source>
</reference>
<gene>
    <name evidence="1" type="ORF">H4Q32_030314</name>
</gene>
<dbReference type="Proteomes" id="UP000830375">
    <property type="component" value="Unassembled WGS sequence"/>
</dbReference>
<sequence length="261" mass="29846">MNQRKPVRGHQNQLFNPNEIHPNIKPIIQQNVAGDQIHRQKLSCSHLIHFLKTSRKSKLKSELMLSADKVKYRPDTTEASFSLMQHQKTDSTTASVENKIFSEPMFAEKESSVDVSYHWMIATNSELWDIGDIFSQTNFSLPELFQNEMTDFNSQDDTEVSDLSGRSVCSSAGELWCLKESPVTLSHRLEKIPVVISHVRPVNGETWSFEAISWFRSKVQSKTLYARLYPEVVVLVELFMEKGKIGAMRRGDSLSVRLAQK</sequence>
<name>A0ABQ8M333_LABRO</name>